<keyword evidence="3" id="KW-0378">Hydrolase</keyword>
<name>A0ABQ1RAY6_9MICO</name>
<evidence type="ECO:0000313" key="7">
    <source>
        <dbReference type="EMBL" id="GGD62056.1"/>
    </source>
</evidence>
<dbReference type="InterPro" id="IPR008902">
    <property type="entry name" value="Rhamnosid_concanavalin"/>
</dbReference>
<evidence type="ECO:0000256" key="4">
    <source>
        <dbReference type="ARBA" id="ARBA00023295"/>
    </source>
</evidence>
<reference evidence="8" key="1">
    <citation type="journal article" date="2019" name="Int. J. Syst. Evol. Microbiol.">
        <title>The Global Catalogue of Microorganisms (GCM) 10K type strain sequencing project: providing services to taxonomists for standard genome sequencing and annotation.</title>
        <authorList>
            <consortium name="The Broad Institute Genomics Platform"/>
            <consortium name="The Broad Institute Genome Sequencing Center for Infectious Disease"/>
            <person name="Wu L."/>
            <person name="Ma J."/>
        </authorList>
    </citation>
    <scope>NUCLEOTIDE SEQUENCE [LARGE SCALE GENOMIC DNA]</scope>
    <source>
        <strain evidence="8">CCM 7640</strain>
    </source>
</reference>
<evidence type="ECO:0000256" key="5">
    <source>
        <dbReference type="ARBA" id="ARBA00023326"/>
    </source>
</evidence>
<proteinExistence type="predicted"/>
<evidence type="ECO:0000256" key="3">
    <source>
        <dbReference type="ARBA" id="ARBA00022801"/>
    </source>
</evidence>
<dbReference type="InterPro" id="IPR003961">
    <property type="entry name" value="FN3_dom"/>
</dbReference>
<dbReference type="PANTHER" id="PTHR33307:SF6">
    <property type="entry name" value="ALPHA-RHAMNOSIDASE (EUROFUNG)-RELATED"/>
    <property type="match status" value="1"/>
</dbReference>
<comment type="catalytic activity">
    <reaction evidence="1">
        <text>Hydrolysis of terminal non-reducing alpha-L-rhamnose residues in alpha-L-rhamnosides.</text>
        <dbReference type="EC" id="3.2.1.40"/>
    </reaction>
</comment>
<evidence type="ECO:0000313" key="8">
    <source>
        <dbReference type="Proteomes" id="UP000629365"/>
    </source>
</evidence>
<feature type="domain" description="Fibronectin type-III" evidence="6">
    <location>
        <begin position="35"/>
        <end position="131"/>
    </location>
</feature>
<dbReference type="Pfam" id="PF17390">
    <property type="entry name" value="Bac_rhamnosid_C"/>
    <property type="match status" value="1"/>
</dbReference>
<keyword evidence="5" id="KW-0119">Carbohydrate metabolism</keyword>
<dbReference type="Gene3D" id="2.60.40.10">
    <property type="entry name" value="Immunoglobulins"/>
    <property type="match status" value="1"/>
</dbReference>
<keyword evidence="8" id="KW-1185">Reference proteome</keyword>
<dbReference type="EMBL" id="BMCM01000001">
    <property type="protein sequence ID" value="GGD62056.1"/>
    <property type="molecule type" value="Genomic_DNA"/>
</dbReference>
<dbReference type="SUPFAM" id="SSF49265">
    <property type="entry name" value="Fibronectin type III"/>
    <property type="match status" value="1"/>
</dbReference>
<sequence length="1066" mass="114921">MNRPGIAPAQTVAPGEEDLAAPFALTVDRRPALRTIDDRLVPTVSSKNPVLAWKSASSPQSVDVVGFEVDMSDDSGRPVWTSGTVESADHHVVVDGDLEPLRVYDWRVRIVDSDGRRSQWARSRMETGPFDYAQWKASWLSVPHLARVVTHFRMSSTVSRARLYLTGQGVVRAWVNDAVVNPDRMDPTRTDLVRALYRTYDVTDLLSDGQNALVFVAGLGEWARTGESPRLLAELVVWHEDGSITRVSPGVGSGISSSEVTDDVPFYLERHDQGAVSRGISPSTIQILEPADLPESPATPPSMIASDGTPPVREVAVFTPTELERTPESRLFDVGVNIAGRSRLVVHGGVPRGTMIRVLHGEHIGGDGHIDTTNLTMPFDDGRERQLIEYVANGDAGQAYEPWFVYHGFRYLEVRGLPSDASVTVTAHSMHTDLARSGYVSTDSTVIDRLLTMAERTLLNNVHGVPEDCPTREQAAWTGDTASVAEYELAAFDSAAFLDKWIADLETSQQPDGQLPAVAPDMHASRMPSDPVWGSALHRMLRGHLLHYGDLSLVRRALPTLRRWADFQLGCVDEDGIVSRSPISYGHDWLALEQTPPPIHHTGAVIDCLLALADLEEAIGDTDAAIRRRDSADALRRSARRQFFDPTSGTFGNGSQGSFAVAIETGILTGEEAHRAGERLVERVRERGNRVSGGFATTRSVVRALTMIGASQTVADILSQSEAPGVGAMLTSGPGTFWECWWIDPANTGTGSLNHVGLGGPFAAWVWEGLAGLRPTAPGYSTFRIEPQFVAQVNTLELRTETVRGEVAVGYTRERAGTRSEVTVLTVTVPPRSEGTLVIAGRADAVLSPGTHVITVRPSADALRSCASPSSRGTSTSSRGAAIDGRDLLAADVVGSRALLEPARLSPGRAAPTIESLHRLRCMPVPHEQPAHSVQKIVATAGGIGAPTVLLALAAPIPVAGVTFFYALIDQCLAGPDRVATPFFRLRLSNGETRSSSGALWPAGWNRVAVDVADLDDELAVTEMEVGLEYRRDAAGNALALYPAQPGILSGFHLSEIGFSTVARTW</sequence>
<organism evidence="7 8">
    <name type="scientific">Microbacterium murale</name>
    <dbReference type="NCBI Taxonomy" id="1081040"/>
    <lineage>
        <taxon>Bacteria</taxon>
        <taxon>Bacillati</taxon>
        <taxon>Actinomycetota</taxon>
        <taxon>Actinomycetes</taxon>
        <taxon>Micrococcales</taxon>
        <taxon>Microbacteriaceae</taxon>
        <taxon>Microbacterium</taxon>
    </lineage>
</organism>
<dbReference type="PANTHER" id="PTHR33307">
    <property type="entry name" value="ALPHA-RHAMNOSIDASE (EUROFUNG)"/>
    <property type="match status" value="1"/>
</dbReference>
<dbReference type="EC" id="3.2.1.40" evidence="2"/>
<dbReference type="Proteomes" id="UP000629365">
    <property type="component" value="Unassembled WGS sequence"/>
</dbReference>
<dbReference type="InterPro" id="IPR008928">
    <property type="entry name" value="6-hairpin_glycosidase_sf"/>
</dbReference>
<protein>
    <recommendedName>
        <fullName evidence="2">alpha-L-rhamnosidase</fullName>
        <ecNumber evidence="2">3.2.1.40</ecNumber>
    </recommendedName>
</protein>
<dbReference type="InterPro" id="IPR036116">
    <property type="entry name" value="FN3_sf"/>
</dbReference>
<comment type="caution">
    <text evidence="7">The sequence shown here is derived from an EMBL/GenBank/DDBJ whole genome shotgun (WGS) entry which is preliminary data.</text>
</comment>
<dbReference type="Gene3D" id="1.50.10.10">
    <property type="match status" value="1"/>
</dbReference>
<dbReference type="Pfam" id="PF05592">
    <property type="entry name" value="Bac_rhamnosid"/>
    <property type="match status" value="1"/>
</dbReference>
<dbReference type="InterPro" id="IPR016007">
    <property type="entry name" value="Alpha_rhamnosid"/>
</dbReference>
<evidence type="ECO:0000259" key="6">
    <source>
        <dbReference type="PROSITE" id="PS50853"/>
    </source>
</evidence>
<dbReference type="SUPFAM" id="SSF48208">
    <property type="entry name" value="Six-hairpin glycosidases"/>
    <property type="match status" value="1"/>
</dbReference>
<evidence type="ECO:0000256" key="1">
    <source>
        <dbReference type="ARBA" id="ARBA00001445"/>
    </source>
</evidence>
<keyword evidence="5" id="KW-0624">Polysaccharide degradation</keyword>
<dbReference type="Pfam" id="PF17389">
    <property type="entry name" value="Bac_rhamnosid6H"/>
    <property type="match status" value="1"/>
</dbReference>
<dbReference type="InterPro" id="IPR035396">
    <property type="entry name" value="Bac_rhamnosid6H"/>
</dbReference>
<gene>
    <name evidence="7" type="ORF">GCM10007269_01450</name>
</gene>
<dbReference type="Pfam" id="PF25788">
    <property type="entry name" value="Ig_Rha78A_N"/>
    <property type="match status" value="1"/>
</dbReference>
<dbReference type="Gene3D" id="2.60.420.10">
    <property type="entry name" value="Maltose phosphorylase, domain 3"/>
    <property type="match status" value="1"/>
</dbReference>
<dbReference type="InterPro" id="IPR012341">
    <property type="entry name" value="6hp_glycosidase-like_sf"/>
</dbReference>
<dbReference type="Gene3D" id="2.60.120.260">
    <property type="entry name" value="Galactose-binding domain-like"/>
    <property type="match status" value="2"/>
</dbReference>
<dbReference type="InterPro" id="IPR013737">
    <property type="entry name" value="Bac_rhamnosid_N"/>
</dbReference>
<keyword evidence="4" id="KW-0326">Glycosidase</keyword>
<accession>A0ABQ1RAY6</accession>
<dbReference type="InterPro" id="IPR013783">
    <property type="entry name" value="Ig-like_fold"/>
</dbReference>
<dbReference type="Pfam" id="PF08531">
    <property type="entry name" value="Bac_rhamnosid_N"/>
    <property type="match status" value="1"/>
</dbReference>
<dbReference type="PROSITE" id="PS50853">
    <property type="entry name" value="FN3"/>
    <property type="match status" value="1"/>
</dbReference>
<dbReference type="RefSeq" id="WP_188434618.1">
    <property type="nucleotide sequence ID" value="NZ_BMCM01000001.1"/>
</dbReference>
<evidence type="ECO:0000256" key="2">
    <source>
        <dbReference type="ARBA" id="ARBA00012652"/>
    </source>
</evidence>
<dbReference type="InterPro" id="IPR035398">
    <property type="entry name" value="Bac_rhamnosid_C"/>
</dbReference>